<feature type="compositionally biased region" description="Basic residues" evidence="1">
    <location>
        <begin position="224"/>
        <end position="233"/>
    </location>
</feature>
<dbReference type="AlphaFoldDB" id="A0A0D3KCV0"/>
<dbReference type="PaxDb" id="2903-EOD33585"/>
<feature type="compositionally biased region" description="Low complexity" evidence="1">
    <location>
        <begin position="298"/>
        <end position="313"/>
    </location>
</feature>
<reference evidence="2" key="2">
    <citation type="submission" date="2024-10" db="UniProtKB">
        <authorList>
            <consortium name="EnsemblProtists"/>
        </authorList>
    </citation>
    <scope>IDENTIFICATION</scope>
</reference>
<accession>A0A0D3KCV0</accession>
<evidence type="ECO:0000313" key="2">
    <source>
        <dbReference type="EnsemblProtists" id="EOD33585"/>
    </source>
</evidence>
<feature type="compositionally biased region" description="Basic residues" evidence="1">
    <location>
        <begin position="357"/>
        <end position="366"/>
    </location>
</feature>
<dbReference type="EnsemblProtists" id="EOD33585">
    <property type="protein sequence ID" value="EOD33585"/>
    <property type="gene ID" value="EMIHUDRAFT_441534"/>
</dbReference>
<dbReference type="KEGG" id="ehx:EMIHUDRAFT_441534"/>
<feature type="compositionally biased region" description="Low complexity" evidence="1">
    <location>
        <begin position="260"/>
        <end position="270"/>
    </location>
</feature>
<reference evidence="3" key="1">
    <citation type="journal article" date="2013" name="Nature">
        <title>Pan genome of the phytoplankton Emiliania underpins its global distribution.</title>
        <authorList>
            <person name="Read B.A."/>
            <person name="Kegel J."/>
            <person name="Klute M.J."/>
            <person name="Kuo A."/>
            <person name="Lefebvre S.C."/>
            <person name="Maumus F."/>
            <person name="Mayer C."/>
            <person name="Miller J."/>
            <person name="Monier A."/>
            <person name="Salamov A."/>
            <person name="Young J."/>
            <person name="Aguilar M."/>
            <person name="Claverie J.M."/>
            <person name="Frickenhaus S."/>
            <person name="Gonzalez K."/>
            <person name="Herman E.K."/>
            <person name="Lin Y.C."/>
            <person name="Napier J."/>
            <person name="Ogata H."/>
            <person name="Sarno A.F."/>
            <person name="Shmutz J."/>
            <person name="Schroeder D."/>
            <person name="de Vargas C."/>
            <person name="Verret F."/>
            <person name="von Dassow P."/>
            <person name="Valentin K."/>
            <person name="Van de Peer Y."/>
            <person name="Wheeler G."/>
            <person name="Dacks J.B."/>
            <person name="Delwiche C.F."/>
            <person name="Dyhrman S.T."/>
            <person name="Glockner G."/>
            <person name="John U."/>
            <person name="Richards T."/>
            <person name="Worden A.Z."/>
            <person name="Zhang X."/>
            <person name="Grigoriev I.V."/>
            <person name="Allen A.E."/>
            <person name="Bidle K."/>
            <person name="Borodovsky M."/>
            <person name="Bowler C."/>
            <person name="Brownlee C."/>
            <person name="Cock J.M."/>
            <person name="Elias M."/>
            <person name="Gladyshev V.N."/>
            <person name="Groth M."/>
            <person name="Guda C."/>
            <person name="Hadaegh A."/>
            <person name="Iglesias-Rodriguez M.D."/>
            <person name="Jenkins J."/>
            <person name="Jones B.M."/>
            <person name="Lawson T."/>
            <person name="Leese F."/>
            <person name="Lindquist E."/>
            <person name="Lobanov A."/>
            <person name="Lomsadze A."/>
            <person name="Malik S.B."/>
            <person name="Marsh M.E."/>
            <person name="Mackinder L."/>
            <person name="Mock T."/>
            <person name="Mueller-Roeber B."/>
            <person name="Pagarete A."/>
            <person name="Parker M."/>
            <person name="Probert I."/>
            <person name="Quesneville H."/>
            <person name="Raines C."/>
            <person name="Rensing S.A."/>
            <person name="Riano-Pachon D.M."/>
            <person name="Richier S."/>
            <person name="Rokitta S."/>
            <person name="Shiraiwa Y."/>
            <person name="Soanes D.M."/>
            <person name="van der Giezen M."/>
            <person name="Wahlund T.M."/>
            <person name="Williams B."/>
            <person name="Wilson W."/>
            <person name="Wolfe G."/>
            <person name="Wurch L.L."/>
        </authorList>
    </citation>
    <scope>NUCLEOTIDE SEQUENCE</scope>
</reference>
<feature type="compositionally biased region" description="Pro residues" evidence="1">
    <location>
        <begin position="284"/>
        <end position="297"/>
    </location>
</feature>
<sequence>MRPILDYSHPSHLHVFMCTYMHHRQLAARPHRSRPRSARQCLQLVRHLLQLGLQLGPSPDLVLPRQDRRVHLPLRVILAHERRLVAFASCTSPIGVISGDLNIAVSRAPTMAGITCSAAARARRCFPASPVTMRRSARSATFSRFQAWDPRSLELQLVNYHAALGTAEARAPRRAARCRGSGRGSRAAQAGRRRAGARPPPLRLLPCAGRRPRRPLPSGDPTPRRPRARREWRRARDLCSRARRSQWHGLPGSKQRSRQQRATASAACSSSRRRSTRRDNSVPPFSPPPPPPLPPPSISRRVPLMARAPRSPAASPPPPPSRRRSARGRRLPCQSRRLPCQPAARTTAATGASRLAAARHRPPPRR</sequence>
<dbReference type="Proteomes" id="UP000013827">
    <property type="component" value="Unassembled WGS sequence"/>
</dbReference>
<dbReference type="RefSeq" id="XP_005786014.1">
    <property type="nucleotide sequence ID" value="XM_005785957.1"/>
</dbReference>
<organism evidence="2 3">
    <name type="scientific">Emiliania huxleyi (strain CCMP1516)</name>
    <dbReference type="NCBI Taxonomy" id="280463"/>
    <lineage>
        <taxon>Eukaryota</taxon>
        <taxon>Haptista</taxon>
        <taxon>Haptophyta</taxon>
        <taxon>Prymnesiophyceae</taxon>
        <taxon>Isochrysidales</taxon>
        <taxon>Noelaerhabdaceae</taxon>
        <taxon>Emiliania</taxon>
    </lineage>
</organism>
<feature type="region of interest" description="Disordered" evidence="1">
    <location>
        <begin position="169"/>
        <end position="366"/>
    </location>
</feature>
<keyword evidence="3" id="KW-1185">Reference proteome</keyword>
<evidence type="ECO:0000313" key="3">
    <source>
        <dbReference type="Proteomes" id="UP000013827"/>
    </source>
</evidence>
<dbReference type="GeneID" id="17278855"/>
<feature type="compositionally biased region" description="Basic residues" evidence="1">
    <location>
        <begin position="321"/>
        <end position="330"/>
    </location>
</feature>
<protein>
    <submittedName>
        <fullName evidence="2">Uncharacterized protein</fullName>
    </submittedName>
</protein>
<evidence type="ECO:0000256" key="1">
    <source>
        <dbReference type="SAM" id="MobiDB-lite"/>
    </source>
</evidence>
<proteinExistence type="predicted"/>
<dbReference type="HOGENOM" id="CLU_757460_0_0_1"/>
<name>A0A0D3KCV0_EMIH1</name>
<feature type="compositionally biased region" description="Low complexity" evidence="1">
    <location>
        <begin position="343"/>
        <end position="356"/>
    </location>
</feature>